<dbReference type="Proteomes" id="UP000006729">
    <property type="component" value="Chromosome 5"/>
</dbReference>
<keyword evidence="2" id="KW-1185">Reference proteome</keyword>
<dbReference type="InParanoid" id="U5GGF5"/>
<dbReference type="HOGENOM" id="CLU_2659131_0_0_1"/>
<dbReference type="EMBL" id="CM009294">
    <property type="protein sequence ID" value="PNT37358.1"/>
    <property type="molecule type" value="Genomic_DNA"/>
</dbReference>
<evidence type="ECO:0000313" key="2">
    <source>
        <dbReference type="Proteomes" id="UP000006729"/>
    </source>
</evidence>
<protein>
    <submittedName>
        <fullName evidence="1">Uncharacterized protein</fullName>
    </submittedName>
</protein>
<reference evidence="1 2" key="1">
    <citation type="journal article" date="2006" name="Science">
        <title>The genome of black cottonwood, Populus trichocarpa (Torr. &amp; Gray).</title>
        <authorList>
            <person name="Tuskan G.A."/>
            <person name="Difazio S."/>
            <person name="Jansson S."/>
            <person name="Bohlmann J."/>
            <person name="Grigoriev I."/>
            <person name="Hellsten U."/>
            <person name="Putnam N."/>
            <person name="Ralph S."/>
            <person name="Rombauts S."/>
            <person name="Salamov A."/>
            <person name="Schein J."/>
            <person name="Sterck L."/>
            <person name="Aerts A."/>
            <person name="Bhalerao R.R."/>
            <person name="Bhalerao R.P."/>
            <person name="Blaudez D."/>
            <person name="Boerjan W."/>
            <person name="Brun A."/>
            <person name="Brunner A."/>
            <person name="Busov V."/>
            <person name="Campbell M."/>
            <person name="Carlson J."/>
            <person name="Chalot M."/>
            <person name="Chapman J."/>
            <person name="Chen G.L."/>
            <person name="Cooper D."/>
            <person name="Coutinho P.M."/>
            <person name="Couturier J."/>
            <person name="Covert S."/>
            <person name="Cronk Q."/>
            <person name="Cunningham R."/>
            <person name="Davis J."/>
            <person name="Degroeve S."/>
            <person name="Dejardin A."/>
            <person name="Depamphilis C."/>
            <person name="Detter J."/>
            <person name="Dirks B."/>
            <person name="Dubchak I."/>
            <person name="Duplessis S."/>
            <person name="Ehlting J."/>
            <person name="Ellis B."/>
            <person name="Gendler K."/>
            <person name="Goodstein D."/>
            <person name="Gribskov M."/>
            <person name="Grimwood J."/>
            <person name="Groover A."/>
            <person name="Gunter L."/>
            <person name="Hamberger B."/>
            <person name="Heinze B."/>
            <person name="Helariutta Y."/>
            <person name="Henrissat B."/>
            <person name="Holligan D."/>
            <person name="Holt R."/>
            <person name="Huang W."/>
            <person name="Islam-Faridi N."/>
            <person name="Jones S."/>
            <person name="Jones-Rhoades M."/>
            <person name="Jorgensen R."/>
            <person name="Joshi C."/>
            <person name="Kangasjarvi J."/>
            <person name="Karlsson J."/>
            <person name="Kelleher C."/>
            <person name="Kirkpatrick R."/>
            <person name="Kirst M."/>
            <person name="Kohler A."/>
            <person name="Kalluri U."/>
            <person name="Larimer F."/>
            <person name="Leebens-Mack J."/>
            <person name="Leple J.C."/>
            <person name="Locascio P."/>
            <person name="Lou Y."/>
            <person name="Lucas S."/>
            <person name="Martin F."/>
            <person name="Montanini B."/>
            <person name="Napoli C."/>
            <person name="Nelson D.R."/>
            <person name="Nelson C."/>
            <person name="Nieminen K."/>
            <person name="Nilsson O."/>
            <person name="Pereda V."/>
            <person name="Peter G."/>
            <person name="Philippe R."/>
            <person name="Pilate G."/>
            <person name="Poliakov A."/>
            <person name="Razumovskaya J."/>
            <person name="Richardson P."/>
            <person name="Rinaldi C."/>
            <person name="Ritland K."/>
            <person name="Rouze P."/>
            <person name="Ryaboy D."/>
            <person name="Schmutz J."/>
            <person name="Schrader J."/>
            <person name="Segerman B."/>
            <person name="Shin H."/>
            <person name="Siddiqui A."/>
            <person name="Sterky F."/>
            <person name="Terry A."/>
            <person name="Tsai C.J."/>
            <person name="Uberbacher E."/>
            <person name="Unneberg P."/>
            <person name="Vahala J."/>
            <person name="Wall K."/>
            <person name="Wessler S."/>
            <person name="Yang G."/>
            <person name="Yin T."/>
            <person name="Douglas C."/>
            <person name="Marra M."/>
            <person name="Sandberg G."/>
            <person name="Van de Peer Y."/>
            <person name="Rokhsar D."/>
        </authorList>
    </citation>
    <scope>NUCLEOTIDE SEQUENCE [LARGE SCALE GENOMIC DNA]</scope>
    <source>
        <strain evidence="2">cv. Nisqually</strain>
    </source>
</reference>
<name>U5GGF5_POPTR</name>
<gene>
    <name evidence="1" type="ORF">POPTR_005G183900</name>
</gene>
<sequence>MEVKNSPASEEAIKSKKDPCFKLRNDSLIPKRRRLVKSMMFDSIASAICGSSCLPCSKHQEQSRGSYCCLARVTPA</sequence>
<evidence type="ECO:0000313" key="1">
    <source>
        <dbReference type="EMBL" id="PNT37358.1"/>
    </source>
</evidence>
<accession>U5GGF5</accession>
<organism evidence="1 2">
    <name type="scientific">Populus trichocarpa</name>
    <name type="common">Western balsam poplar</name>
    <name type="synonym">Populus balsamifera subsp. trichocarpa</name>
    <dbReference type="NCBI Taxonomy" id="3694"/>
    <lineage>
        <taxon>Eukaryota</taxon>
        <taxon>Viridiplantae</taxon>
        <taxon>Streptophyta</taxon>
        <taxon>Embryophyta</taxon>
        <taxon>Tracheophyta</taxon>
        <taxon>Spermatophyta</taxon>
        <taxon>Magnoliopsida</taxon>
        <taxon>eudicotyledons</taxon>
        <taxon>Gunneridae</taxon>
        <taxon>Pentapetalae</taxon>
        <taxon>rosids</taxon>
        <taxon>fabids</taxon>
        <taxon>Malpighiales</taxon>
        <taxon>Salicaceae</taxon>
        <taxon>Saliceae</taxon>
        <taxon>Populus</taxon>
    </lineage>
</organism>
<proteinExistence type="predicted"/>
<dbReference type="AlphaFoldDB" id="U5GGF5"/>